<gene>
    <name evidence="1" type="ORF">ERS852457_00952</name>
</gene>
<organism evidence="1 2">
    <name type="scientific">Phocaeicola vulgatus</name>
    <name type="common">Bacteroides vulgatus</name>
    <dbReference type="NCBI Taxonomy" id="821"/>
    <lineage>
        <taxon>Bacteria</taxon>
        <taxon>Pseudomonadati</taxon>
        <taxon>Bacteroidota</taxon>
        <taxon>Bacteroidia</taxon>
        <taxon>Bacteroidales</taxon>
        <taxon>Bacteroidaceae</taxon>
        <taxon>Phocaeicola</taxon>
    </lineage>
</organism>
<evidence type="ECO:0000313" key="2">
    <source>
        <dbReference type="Proteomes" id="UP000095333"/>
    </source>
</evidence>
<dbReference type="Proteomes" id="UP000095333">
    <property type="component" value="Unassembled WGS sequence"/>
</dbReference>
<reference evidence="1 2" key="1">
    <citation type="submission" date="2015-09" db="EMBL/GenBank/DDBJ databases">
        <authorList>
            <consortium name="Pathogen Informatics"/>
        </authorList>
    </citation>
    <scope>NUCLEOTIDE SEQUENCE [LARGE SCALE GENOMIC DNA]</scope>
    <source>
        <strain evidence="1 2">2789STDY5834842</strain>
    </source>
</reference>
<dbReference type="AlphaFoldDB" id="A0A174AFW2"/>
<accession>A0A174AFW2</accession>
<dbReference type="RefSeq" id="WP_057249826.1">
    <property type="nucleotide sequence ID" value="NZ_CYZI01000003.1"/>
</dbReference>
<proteinExistence type="predicted"/>
<evidence type="ECO:0000313" key="1">
    <source>
        <dbReference type="EMBL" id="CUN87103.1"/>
    </source>
</evidence>
<name>A0A174AFW2_PHOVU</name>
<dbReference type="Pfam" id="PF14284">
    <property type="entry name" value="PcfJ"/>
    <property type="match status" value="1"/>
</dbReference>
<sequence length="425" mass="49365">MKPRNEFEKLVVASNGELTAIGSKAVEWAIRNAVKHITFRTSEHKCTCGDCGEKFDYKGKGKSVRCPHCGHRLQVTDTLKRIHQEKSYFSSLEVIGNLQVQRVFLLTILYSKGKPMDFYYDEVCRLWLNAKGQVAVTSRMKARGYYQDSFSFASLIELRRMSDVYMVISDTYTYPHYSVLPELRRNGMKGKLPDCHPLKLMKSLLFDHRMETLMKAKDYKAVEYFTYHPLDLNSCWQSYKVASRHHYRIKDFGTWCDTIRLLDKCGKDIHNAKYICPINLKAEHNNWLKKADAIEQKRRDMERMAKAKTYEAEFYKSKSCFFGIVISDEDIEISVLDSLEAYKEEGNKMKHCVFQCEYYAKTDSVILSAHDRLGNRIETVEFSLSQGKVVQSHGVCNSNTDFHDRIIKMVNDNAHRFLEAKRASA</sequence>
<dbReference type="EMBL" id="CYZI01000003">
    <property type="protein sequence ID" value="CUN87103.1"/>
    <property type="molecule type" value="Genomic_DNA"/>
</dbReference>
<protein>
    <submittedName>
        <fullName evidence="1">Phage-like protein</fullName>
    </submittedName>
</protein>
<dbReference type="InterPro" id="IPR025586">
    <property type="entry name" value="PcfJ"/>
</dbReference>